<protein>
    <submittedName>
        <fullName evidence="1">Uncharacterized protein</fullName>
    </submittedName>
</protein>
<dbReference type="AlphaFoldDB" id="D7NEY7"/>
<proteinExistence type="predicted"/>
<evidence type="ECO:0000313" key="2">
    <source>
        <dbReference type="Proteomes" id="UP000003805"/>
    </source>
</evidence>
<keyword evidence="2" id="KW-1185">Reference proteome</keyword>
<dbReference type="HOGENOM" id="CLU_2539763_0_0_10"/>
<dbReference type="Proteomes" id="UP000003805">
    <property type="component" value="Unassembled WGS sequence"/>
</dbReference>
<dbReference type="RefSeq" id="WP_004378387.1">
    <property type="nucleotide sequence ID" value="NZ_GL349571.1"/>
</dbReference>
<accession>D7NEY7</accession>
<evidence type="ECO:0000313" key="1">
    <source>
        <dbReference type="EMBL" id="EFI47834.1"/>
    </source>
</evidence>
<gene>
    <name evidence="1" type="ORF">HMPREF0665_02118</name>
</gene>
<name>D7NEY7_9BACT</name>
<dbReference type="EMBL" id="GL349571">
    <property type="protein sequence ID" value="EFI47834.1"/>
    <property type="molecule type" value="Genomic_DNA"/>
</dbReference>
<reference evidence="1 2" key="1">
    <citation type="submission" date="2010-02" db="EMBL/GenBank/DDBJ databases">
        <title>The Genome Sequence of Prevotella oris strain C735.</title>
        <authorList>
            <consortium name="The Broad Institute Genome Sequencing Platform"/>
            <person name="Ward D."/>
            <person name="Feldgarden M."/>
            <person name="Earl A."/>
            <person name="Young S.K."/>
            <person name="Zeng Q."/>
            <person name="Koehrsen M."/>
            <person name="Alvarado L."/>
            <person name="Berlin A."/>
            <person name="Bochicchio J."/>
            <person name="Borenstein D."/>
            <person name="Chapman S.B."/>
            <person name="Chen Z."/>
            <person name="Engels R."/>
            <person name="Freedman E."/>
            <person name="Gellesch M."/>
            <person name="Goldberg J."/>
            <person name="Griggs A."/>
            <person name="Gujja S."/>
            <person name="Heilman E."/>
            <person name="Heiman D."/>
            <person name="Hepburn T."/>
            <person name="Howarth C."/>
            <person name="Jen D."/>
            <person name="Larson L."/>
            <person name="Mehta T."/>
            <person name="Park D."/>
            <person name="Pearson M."/>
            <person name="Roberts A."/>
            <person name="Saif S."/>
            <person name="Shea T."/>
            <person name="Shenoy N."/>
            <person name="Sisk P."/>
            <person name="Stolte C."/>
            <person name="Sykes S."/>
            <person name="Thomson T."/>
            <person name="Walk T."/>
            <person name="White J."/>
            <person name="Yandava C."/>
            <person name="Sibley C.D."/>
            <person name="Field T.R."/>
            <person name="Grinwis M."/>
            <person name="Eshaghurshan C.S."/>
            <person name="Surette M.G."/>
            <person name="Haas B."/>
            <person name="Nusbaum C."/>
            <person name="Birren B."/>
        </authorList>
    </citation>
    <scope>NUCLEOTIDE SEQUENCE [LARGE SCALE GENOMIC DNA]</scope>
    <source>
        <strain evidence="1 2">C735</strain>
    </source>
</reference>
<sequence length="91" mass="10159">MRKMIRSVVQSSRKSRLISAELTEEESQKLLMLKIESNGRCCSFYYVQKGESLYVLVQGVAAVNLSTLQSCGFLGSCIDLYATLNKLVCVK</sequence>
<organism evidence="1 2">
    <name type="scientific">Segatella oris C735</name>
    <dbReference type="NCBI Taxonomy" id="563008"/>
    <lineage>
        <taxon>Bacteria</taxon>
        <taxon>Pseudomonadati</taxon>
        <taxon>Bacteroidota</taxon>
        <taxon>Bacteroidia</taxon>
        <taxon>Bacteroidales</taxon>
        <taxon>Prevotellaceae</taxon>
        <taxon>Segatella</taxon>
    </lineage>
</organism>